<accession>A0A0Q9Z629</accession>
<feature type="region of interest" description="Disordered" evidence="1">
    <location>
        <begin position="1"/>
        <end position="28"/>
    </location>
</feature>
<keyword evidence="4" id="KW-1185">Reference proteome</keyword>
<evidence type="ECO:0000256" key="2">
    <source>
        <dbReference type="SAM" id="Phobius"/>
    </source>
</evidence>
<proteinExistence type="predicted"/>
<protein>
    <submittedName>
        <fullName evidence="3">Uncharacterized protein</fullName>
    </submittedName>
</protein>
<gene>
    <name evidence="3" type="ORF">APR42_06325</name>
</gene>
<evidence type="ECO:0000313" key="4">
    <source>
        <dbReference type="Proteomes" id="UP000051643"/>
    </source>
</evidence>
<keyword evidence="2" id="KW-0812">Transmembrane</keyword>
<keyword evidence="2" id="KW-1133">Transmembrane helix</keyword>
<keyword evidence="2" id="KW-0472">Membrane</keyword>
<feature type="transmembrane region" description="Helical" evidence="2">
    <location>
        <begin position="42"/>
        <end position="63"/>
    </location>
</feature>
<evidence type="ECO:0000313" key="3">
    <source>
        <dbReference type="EMBL" id="KRG28395.1"/>
    </source>
</evidence>
<sequence>MKPNQKKEVETRETSKKAQSNSEADQEKPKNAFIRFFSKMGYSIWIAVMVVGGIIAFLISLLVL</sequence>
<dbReference type="OrthoDB" id="1454221at2"/>
<comment type="caution">
    <text evidence="3">The sequence shown here is derived from an EMBL/GenBank/DDBJ whole genome shotgun (WGS) entry which is preliminary data.</text>
</comment>
<name>A0A0Q9Z629_9FLAO</name>
<dbReference type="STRING" id="270918.APR42_06325"/>
<dbReference type="AlphaFoldDB" id="A0A0Q9Z629"/>
<organism evidence="3 4">
    <name type="scientific">Salegentibacter mishustinae</name>
    <dbReference type="NCBI Taxonomy" id="270918"/>
    <lineage>
        <taxon>Bacteria</taxon>
        <taxon>Pseudomonadati</taxon>
        <taxon>Bacteroidota</taxon>
        <taxon>Flavobacteriia</taxon>
        <taxon>Flavobacteriales</taxon>
        <taxon>Flavobacteriaceae</taxon>
        <taxon>Salegentibacter</taxon>
    </lineage>
</organism>
<dbReference type="EMBL" id="LKTP01000023">
    <property type="protein sequence ID" value="KRG28395.1"/>
    <property type="molecule type" value="Genomic_DNA"/>
</dbReference>
<feature type="compositionally biased region" description="Basic and acidic residues" evidence="1">
    <location>
        <begin position="1"/>
        <end position="16"/>
    </location>
</feature>
<evidence type="ECO:0000256" key="1">
    <source>
        <dbReference type="SAM" id="MobiDB-lite"/>
    </source>
</evidence>
<dbReference type="RefSeq" id="WP_057482065.1">
    <property type="nucleotide sequence ID" value="NZ_BMWR01000001.1"/>
</dbReference>
<dbReference type="Proteomes" id="UP000051643">
    <property type="component" value="Unassembled WGS sequence"/>
</dbReference>
<reference evidence="3" key="1">
    <citation type="submission" date="2015-10" db="EMBL/GenBank/DDBJ databases">
        <title>Draft genome sequence of Salegentibacter mishustinae KCTC 12263.</title>
        <authorList>
            <person name="Lin W."/>
            <person name="Zheng Q."/>
        </authorList>
    </citation>
    <scope>NUCLEOTIDE SEQUENCE [LARGE SCALE GENOMIC DNA]</scope>
    <source>
        <strain evidence="3">KCTC 12263</strain>
    </source>
</reference>